<organism evidence="9 10">
    <name type="scientific">Collybiopsis confluens</name>
    <dbReference type="NCBI Taxonomy" id="2823264"/>
    <lineage>
        <taxon>Eukaryota</taxon>
        <taxon>Fungi</taxon>
        <taxon>Dikarya</taxon>
        <taxon>Basidiomycota</taxon>
        <taxon>Agaricomycotina</taxon>
        <taxon>Agaricomycetes</taxon>
        <taxon>Agaricomycetidae</taxon>
        <taxon>Agaricales</taxon>
        <taxon>Marasmiineae</taxon>
        <taxon>Omphalotaceae</taxon>
        <taxon>Collybiopsis</taxon>
    </lineage>
</organism>
<evidence type="ECO:0000256" key="3">
    <source>
        <dbReference type="ARBA" id="ARBA00022827"/>
    </source>
</evidence>
<keyword evidence="5" id="KW-0503">Monooxygenase</keyword>
<keyword evidence="6" id="KW-0812">Transmembrane</keyword>
<evidence type="ECO:0008006" key="11">
    <source>
        <dbReference type="Google" id="ProtNLM"/>
    </source>
</evidence>
<dbReference type="PANTHER" id="PTHR13789:SF147">
    <property type="entry name" value="PUTATIVE (AFU_ORTHOLOGUE AFUA_2G01950)-RELATED"/>
    <property type="match status" value="1"/>
</dbReference>
<dbReference type="AlphaFoldDB" id="A0A8H5MD19"/>
<name>A0A8H5MD19_9AGAR</name>
<dbReference type="PANTHER" id="PTHR13789">
    <property type="entry name" value="MONOOXYGENASE"/>
    <property type="match status" value="1"/>
</dbReference>
<dbReference type="Gene3D" id="3.50.50.60">
    <property type="entry name" value="FAD/NAD(P)-binding domain"/>
    <property type="match status" value="1"/>
</dbReference>
<dbReference type="InterPro" id="IPR036188">
    <property type="entry name" value="FAD/NAD-bd_sf"/>
</dbReference>
<dbReference type="Pfam" id="PF01494">
    <property type="entry name" value="FAD_binding_3"/>
    <property type="match status" value="1"/>
</dbReference>
<comment type="similarity">
    <text evidence="1">Belongs to the paxM FAD-dependent monooxygenase family.</text>
</comment>
<keyword evidence="10" id="KW-1185">Reference proteome</keyword>
<dbReference type="OrthoDB" id="9993796at2759"/>
<evidence type="ECO:0000259" key="7">
    <source>
        <dbReference type="Pfam" id="PF01266"/>
    </source>
</evidence>
<dbReference type="InterPro" id="IPR002938">
    <property type="entry name" value="FAD-bd"/>
</dbReference>
<evidence type="ECO:0000313" key="10">
    <source>
        <dbReference type="Proteomes" id="UP000518752"/>
    </source>
</evidence>
<proteinExistence type="inferred from homology"/>
<dbReference type="Pfam" id="PF01266">
    <property type="entry name" value="DAO"/>
    <property type="match status" value="1"/>
</dbReference>
<reference evidence="9 10" key="1">
    <citation type="journal article" date="2020" name="ISME J.">
        <title>Uncovering the hidden diversity of litter-decomposition mechanisms in mushroom-forming fungi.</title>
        <authorList>
            <person name="Floudas D."/>
            <person name="Bentzer J."/>
            <person name="Ahren D."/>
            <person name="Johansson T."/>
            <person name="Persson P."/>
            <person name="Tunlid A."/>
        </authorList>
    </citation>
    <scope>NUCLEOTIDE SEQUENCE [LARGE SCALE GENOMIC DNA]</scope>
    <source>
        <strain evidence="9 10">CBS 406.79</strain>
    </source>
</reference>
<comment type="caution">
    <text evidence="9">The sequence shown here is derived from an EMBL/GenBank/DDBJ whole genome shotgun (WGS) entry which is preliminary data.</text>
</comment>
<dbReference type="EMBL" id="JAACJN010000021">
    <property type="protein sequence ID" value="KAF5389527.1"/>
    <property type="molecule type" value="Genomic_DNA"/>
</dbReference>
<evidence type="ECO:0000256" key="6">
    <source>
        <dbReference type="SAM" id="Phobius"/>
    </source>
</evidence>
<dbReference type="Proteomes" id="UP000518752">
    <property type="component" value="Unassembled WGS sequence"/>
</dbReference>
<protein>
    <recommendedName>
        <fullName evidence="11">FAD-binding domain-containing protein</fullName>
    </recommendedName>
</protein>
<keyword evidence="6" id="KW-0472">Membrane</keyword>
<feature type="domain" description="FAD-binding" evidence="8">
    <location>
        <begin position="146"/>
        <end position="350"/>
    </location>
</feature>
<dbReference type="GO" id="GO:0004497">
    <property type="term" value="F:monooxygenase activity"/>
    <property type="evidence" value="ECO:0007669"/>
    <property type="project" value="UniProtKB-KW"/>
</dbReference>
<keyword evidence="3" id="KW-0274">FAD</keyword>
<keyword evidence="6" id="KW-1133">Transmembrane helix</keyword>
<dbReference type="InterPro" id="IPR006076">
    <property type="entry name" value="FAD-dep_OxRdtase"/>
</dbReference>
<dbReference type="SUPFAM" id="SSF54373">
    <property type="entry name" value="FAD-linked reductases, C-terminal domain"/>
    <property type="match status" value="1"/>
</dbReference>
<dbReference type="PRINTS" id="PR00420">
    <property type="entry name" value="RNGMNOXGNASE"/>
</dbReference>
<accession>A0A8H5MD19</accession>
<dbReference type="GO" id="GO:0071949">
    <property type="term" value="F:FAD binding"/>
    <property type="evidence" value="ECO:0007669"/>
    <property type="project" value="InterPro"/>
</dbReference>
<gene>
    <name evidence="9" type="ORF">D9757_004220</name>
</gene>
<keyword evidence="4" id="KW-0560">Oxidoreductase</keyword>
<dbReference type="InterPro" id="IPR050493">
    <property type="entry name" value="FAD-dep_Monooxygenase_BioMet"/>
</dbReference>
<evidence type="ECO:0000256" key="4">
    <source>
        <dbReference type="ARBA" id="ARBA00023002"/>
    </source>
</evidence>
<feature type="domain" description="FAD dependent oxidoreductase" evidence="7">
    <location>
        <begin position="11"/>
        <end position="43"/>
    </location>
</feature>
<evidence type="ECO:0000256" key="5">
    <source>
        <dbReference type="ARBA" id="ARBA00023033"/>
    </source>
</evidence>
<evidence type="ECO:0000256" key="2">
    <source>
        <dbReference type="ARBA" id="ARBA00022630"/>
    </source>
</evidence>
<evidence type="ECO:0000256" key="1">
    <source>
        <dbReference type="ARBA" id="ARBA00007992"/>
    </source>
</evidence>
<feature type="transmembrane region" description="Helical" evidence="6">
    <location>
        <begin position="7"/>
        <end position="28"/>
    </location>
</feature>
<sequence>MVEKQLLNLNILVIGGGIAGLATAYSLAAAGHTVTILEAAASPKEVGADVTRILFRWGLASKLEEIAHNDRMLNTYLCRYKNGEILASYAGGDEAAQRYGGLSYLLHRADLHGVLYDLAMPHIIYRGSSRITTINPHEPSAVLDSGESVVADLIIGADGIRSIVRDAFVGGSQQARYTGDSAYRFVLPGDDVNKVPELRSLLERPTVSVWVGPQKHFVAYGIRNQQNLNVAAFVEDADQSAEYSWTSESDTDGMRAQFKGWDPRRSPTTLKYKIMDSQPLKTWVHPSGRVTLVGDACHPMTPYRAQGAAMAIEDAECLGKLFSHITRLEQIPFLLKAYENIRFERATTIQRLSAESGPYYHLPDGPAQQERDDRMRSEMEVRDALAKGEIVPPEVVATVENGRKTRQIEDDAQYKYDMTQVTEKWWAENESAM</sequence>
<dbReference type="SUPFAM" id="SSF51905">
    <property type="entry name" value="FAD/NAD(P)-binding domain"/>
    <property type="match status" value="1"/>
</dbReference>
<evidence type="ECO:0000259" key="8">
    <source>
        <dbReference type="Pfam" id="PF01494"/>
    </source>
</evidence>
<keyword evidence="2" id="KW-0285">Flavoprotein</keyword>
<evidence type="ECO:0000313" key="9">
    <source>
        <dbReference type="EMBL" id="KAF5389527.1"/>
    </source>
</evidence>